<accession>A1ZZC0</accession>
<comment type="caution">
    <text evidence="1">The sequence shown here is derived from an EMBL/GenBank/DDBJ whole genome shotgun (WGS) entry which is preliminary data.</text>
</comment>
<organism evidence="1 2">
    <name type="scientific">Microscilla marina ATCC 23134</name>
    <dbReference type="NCBI Taxonomy" id="313606"/>
    <lineage>
        <taxon>Bacteria</taxon>
        <taxon>Pseudomonadati</taxon>
        <taxon>Bacteroidota</taxon>
        <taxon>Cytophagia</taxon>
        <taxon>Cytophagales</taxon>
        <taxon>Microscillaceae</taxon>
        <taxon>Microscilla</taxon>
    </lineage>
</organism>
<sequence>MTTAPSPDKFTRIVTTLRCVRALISSKKSIAQGRLTMLSSVILFIKNF</sequence>
<reference evidence="1 2" key="1">
    <citation type="submission" date="2007-01" db="EMBL/GenBank/DDBJ databases">
        <authorList>
            <person name="Haygood M."/>
            <person name="Podell S."/>
            <person name="Anderson C."/>
            <person name="Hopkinson B."/>
            <person name="Roe K."/>
            <person name="Barbeau K."/>
            <person name="Gaasterland T."/>
            <person name="Ferriera S."/>
            <person name="Johnson J."/>
            <person name="Kravitz S."/>
            <person name="Beeson K."/>
            <person name="Sutton G."/>
            <person name="Rogers Y.-H."/>
            <person name="Friedman R."/>
            <person name="Frazier M."/>
            <person name="Venter J.C."/>
        </authorList>
    </citation>
    <scope>NUCLEOTIDE SEQUENCE [LARGE SCALE GENOMIC DNA]</scope>
    <source>
        <strain evidence="1 2">ATCC 23134</strain>
    </source>
</reference>
<proteinExistence type="predicted"/>
<gene>
    <name evidence="1" type="ORF">M23134_03658</name>
</gene>
<evidence type="ECO:0000313" key="2">
    <source>
        <dbReference type="Proteomes" id="UP000004095"/>
    </source>
</evidence>
<dbReference type="EMBL" id="AAWS01000075">
    <property type="protein sequence ID" value="EAY24272.1"/>
    <property type="molecule type" value="Genomic_DNA"/>
</dbReference>
<protein>
    <submittedName>
        <fullName evidence="1">Uncharacterized protein</fullName>
    </submittedName>
</protein>
<dbReference type="AlphaFoldDB" id="A1ZZC0"/>
<keyword evidence="2" id="KW-1185">Reference proteome</keyword>
<evidence type="ECO:0000313" key="1">
    <source>
        <dbReference type="EMBL" id="EAY24272.1"/>
    </source>
</evidence>
<name>A1ZZC0_MICM2</name>
<dbReference type="Proteomes" id="UP000004095">
    <property type="component" value="Unassembled WGS sequence"/>
</dbReference>